<feature type="region of interest" description="Disordered" evidence="1">
    <location>
        <begin position="25"/>
        <end position="128"/>
    </location>
</feature>
<accession>A0A915EGU3</accession>
<evidence type="ECO:0000313" key="3">
    <source>
        <dbReference type="Proteomes" id="UP000887574"/>
    </source>
</evidence>
<sequence length="128" mass="14712">MLLWWLSSFLTAVIAQFGANVPQQQLQPQNQFQSQRYPQQNQQPNINRQQQQFGPNGLFTGMNGQRFGQPQQSPQTSLPQQQRDQQQPAQQSQQPQSSNPSTLLRGPTTVQAKWSEANRAYEHTYKTE</sequence>
<dbReference type="WBParaSite" id="jg6190">
    <property type="protein sequence ID" value="jg6190"/>
    <property type="gene ID" value="jg6190"/>
</dbReference>
<dbReference type="AlphaFoldDB" id="A0A915EGU3"/>
<reference evidence="4" key="1">
    <citation type="submission" date="2022-11" db="UniProtKB">
        <authorList>
            <consortium name="WormBaseParasite"/>
        </authorList>
    </citation>
    <scope>IDENTIFICATION</scope>
</reference>
<protein>
    <submittedName>
        <fullName evidence="4">Uncharacterized protein</fullName>
    </submittedName>
</protein>
<feature type="compositionally biased region" description="Low complexity" evidence="1">
    <location>
        <begin position="69"/>
        <end position="101"/>
    </location>
</feature>
<evidence type="ECO:0000313" key="4">
    <source>
        <dbReference type="WBParaSite" id="jg6190"/>
    </source>
</evidence>
<evidence type="ECO:0000256" key="1">
    <source>
        <dbReference type="SAM" id="MobiDB-lite"/>
    </source>
</evidence>
<feature type="compositionally biased region" description="Basic and acidic residues" evidence="1">
    <location>
        <begin position="119"/>
        <end position="128"/>
    </location>
</feature>
<organism evidence="3 4">
    <name type="scientific">Ditylenchus dipsaci</name>
    <dbReference type="NCBI Taxonomy" id="166011"/>
    <lineage>
        <taxon>Eukaryota</taxon>
        <taxon>Metazoa</taxon>
        <taxon>Ecdysozoa</taxon>
        <taxon>Nematoda</taxon>
        <taxon>Chromadorea</taxon>
        <taxon>Rhabditida</taxon>
        <taxon>Tylenchina</taxon>
        <taxon>Tylenchomorpha</taxon>
        <taxon>Sphaerularioidea</taxon>
        <taxon>Anguinidae</taxon>
        <taxon>Anguininae</taxon>
        <taxon>Ditylenchus</taxon>
    </lineage>
</organism>
<keyword evidence="3" id="KW-1185">Reference proteome</keyword>
<evidence type="ECO:0000256" key="2">
    <source>
        <dbReference type="SAM" id="SignalP"/>
    </source>
</evidence>
<feature type="chain" id="PRO_5037023897" evidence="2">
    <location>
        <begin position="16"/>
        <end position="128"/>
    </location>
</feature>
<name>A0A915EGU3_9BILA</name>
<dbReference type="Proteomes" id="UP000887574">
    <property type="component" value="Unplaced"/>
</dbReference>
<feature type="signal peptide" evidence="2">
    <location>
        <begin position="1"/>
        <end position="15"/>
    </location>
</feature>
<keyword evidence="2" id="KW-0732">Signal</keyword>
<feature type="compositionally biased region" description="Low complexity" evidence="1">
    <location>
        <begin position="25"/>
        <end position="52"/>
    </location>
</feature>
<proteinExistence type="predicted"/>